<comment type="similarity">
    <text evidence="1">Belongs to the UPF0065 (bug) family.</text>
</comment>
<organism evidence="3 4">
    <name type="scientific">Achromobacter pestifer</name>
    <dbReference type="NCBI Taxonomy" id="1353889"/>
    <lineage>
        <taxon>Bacteria</taxon>
        <taxon>Pseudomonadati</taxon>
        <taxon>Pseudomonadota</taxon>
        <taxon>Betaproteobacteria</taxon>
        <taxon>Burkholderiales</taxon>
        <taxon>Alcaligenaceae</taxon>
        <taxon>Achromobacter</taxon>
    </lineage>
</organism>
<dbReference type="PANTHER" id="PTHR42928:SF5">
    <property type="entry name" value="BLR1237 PROTEIN"/>
    <property type="match status" value="1"/>
</dbReference>
<dbReference type="KEGG" id="apes:FOC84_29985"/>
<accession>A0A7D4ECG1</accession>
<dbReference type="CDD" id="cd13578">
    <property type="entry name" value="PBP2_Bug27"/>
    <property type="match status" value="1"/>
</dbReference>
<sequence>MRRACGALLLVCMAQLSATATAADPYPNRPVTIVVPTTAGGTADILARLLGPKLAQRWGQAVVVENRSGAGTLIGSEYAARAQPDGYTLMLTYSELVTLPALNKNARIDVVRDYSRIGKIGSLPVLLLAHPSMPADTMAEAVQKLKDAPGKYTYASNGTGSALQLYAEMFKRQARVDMMHVPYRGALEASRALLGGEVDMLMQLGNGNVISYVTSGRAKAYAVASESRMAALPDVPTTAEVGLPQLRLEAWYGLFAPAGLPPDLVAKLNQDLGAVLAMPDIEARLTALGMQTQAGTPAQFDTFFMTEHQRWTALIEDAGLQAD</sequence>
<keyword evidence="4" id="KW-1185">Reference proteome</keyword>
<evidence type="ECO:0000313" key="3">
    <source>
        <dbReference type="EMBL" id="QKH39886.1"/>
    </source>
</evidence>
<name>A0A7D4ECG1_9BURK</name>
<proteinExistence type="inferred from homology"/>
<reference evidence="3 4" key="1">
    <citation type="submission" date="2020-05" db="EMBL/GenBank/DDBJ databases">
        <title>FDA dAtabase for Regulatory Grade micrObial Sequences (FDA-ARGOS): Supporting development and validation of Infectious Disease Dx tests.</title>
        <authorList>
            <person name="Sproer C."/>
            <person name="Gronow S."/>
            <person name="Severitt S."/>
            <person name="Schroder I."/>
            <person name="Tallon L."/>
            <person name="Sadzewicz L."/>
            <person name="Zhao X."/>
            <person name="Vavikolanu K."/>
            <person name="Mehta A."/>
            <person name="Aluvathingal J."/>
            <person name="Nadendla S."/>
            <person name="Myers T."/>
            <person name="Yan Y."/>
            <person name="Sichtig H."/>
        </authorList>
    </citation>
    <scope>NUCLEOTIDE SEQUENCE [LARGE SCALE GENOMIC DNA]</scope>
    <source>
        <strain evidence="3 4">FDAARGOS_790</strain>
    </source>
</reference>
<evidence type="ECO:0000256" key="1">
    <source>
        <dbReference type="ARBA" id="ARBA00006987"/>
    </source>
</evidence>
<dbReference type="Gene3D" id="3.40.190.150">
    <property type="entry name" value="Bordetella uptake gene, domain 1"/>
    <property type="match status" value="1"/>
</dbReference>
<evidence type="ECO:0000256" key="2">
    <source>
        <dbReference type="SAM" id="SignalP"/>
    </source>
</evidence>
<feature type="chain" id="PRO_5029000766" evidence="2">
    <location>
        <begin position="23"/>
        <end position="323"/>
    </location>
</feature>
<dbReference type="Gene3D" id="3.40.190.10">
    <property type="entry name" value="Periplasmic binding protein-like II"/>
    <property type="match status" value="1"/>
</dbReference>
<dbReference type="PANTHER" id="PTHR42928">
    <property type="entry name" value="TRICARBOXYLATE-BINDING PROTEIN"/>
    <property type="match status" value="1"/>
</dbReference>
<evidence type="ECO:0000313" key="4">
    <source>
        <dbReference type="Proteomes" id="UP000500970"/>
    </source>
</evidence>
<dbReference type="AlphaFoldDB" id="A0A7D4ECG1"/>
<dbReference type="Proteomes" id="UP000500970">
    <property type="component" value="Chromosome"/>
</dbReference>
<dbReference type="InterPro" id="IPR005064">
    <property type="entry name" value="BUG"/>
</dbReference>
<dbReference type="InterPro" id="IPR042100">
    <property type="entry name" value="Bug_dom1"/>
</dbReference>
<dbReference type="PIRSF" id="PIRSF017082">
    <property type="entry name" value="YflP"/>
    <property type="match status" value="1"/>
</dbReference>
<gene>
    <name evidence="3" type="ORF">FOC84_29985</name>
</gene>
<dbReference type="EMBL" id="CP053985">
    <property type="protein sequence ID" value="QKH39886.1"/>
    <property type="molecule type" value="Genomic_DNA"/>
</dbReference>
<keyword evidence="2" id="KW-0732">Signal</keyword>
<protein>
    <submittedName>
        <fullName evidence="3">Tripartite tricarboxylate transporter substrate binding protein</fullName>
    </submittedName>
</protein>
<dbReference type="SUPFAM" id="SSF53850">
    <property type="entry name" value="Periplasmic binding protein-like II"/>
    <property type="match status" value="1"/>
</dbReference>
<feature type="signal peptide" evidence="2">
    <location>
        <begin position="1"/>
        <end position="22"/>
    </location>
</feature>
<dbReference type="Pfam" id="PF03401">
    <property type="entry name" value="TctC"/>
    <property type="match status" value="1"/>
</dbReference>